<sequence>MNKLLSVMLITYAVSIPSAMAIGLGSNNHDPQGKVNFTGHVYSSSCKITNDDDNKNVRLNPVLNNNVKHIISVQEQNFTIKVKDCYTHAKLIPKLAWVNNINLTSEGYLKNTDTAGAKNVALVLIDKNGRKINLNEKANRFEPDNYQSIGHNDSPLTYTFSVGYIKPRDSNLWERVTTGPVTAQANYSITYL</sequence>
<evidence type="ECO:0000256" key="5">
    <source>
        <dbReference type="SAM" id="SignalP"/>
    </source>
</evidence>
<dbReference type="AlphaFoldDB" id="A0A9P3Z6S5"/>
<comment type="caution">
    <text evidence="8">The sequence shown here is derived from an EMBL/GenBank/DDBJ whole genome shotgun (WGS) entry which is preliminary data.</text>
</comment>
<reference evidence="8" key="3">
    <citation type="submission" date="2021-07" db="EMBL/GenBank/DDBJ databases">
        <authorList>
            <consortium name="NCBI Pathogen Detection Project"/>
        </authorList>
    </citation>
    <scope>NUCLEOTIDE SEQUENCE</scope>
    <source>
        <strain evidence="8">91871</strain>
    </source>
</reference>
<gene>
    <name evidence="9" type="ORF">B9P89_09120</name>
    <name evidence="8" type="ORF">KV121_002842</name>
    <name evidence="7" type="ORF">P7U51_003507</name>
</gene>
<dbReference type="InterPro" id="IPR000259">
    <property type="entry name" value="Adhesion_dom_fimbrial"/>
</dbReference>
<dbReference type="GO" id="GO:0009289">
    <property type="term" value="C:pilus"/>
    <property type="evidence" value="ECO:0007669"/>
    <property type="project" value="UniProtKB-SubCell"/>
</dbReference>
<keyword evidence="4" id="KW-0281">Fimbrium</keyword>
<evidence type="ECO:0000313" key="8">
    <source>
        <dbReference type="EMBL" id="HBH7042759.1"/>
    </source>
</evidence>
<evidence type="ECO:0000256" key="3">
    <source>
        <dbReference type="ARBA" id="ARBA00022729"/>
    </source>
</evidence>
<dbReference type="InterPro" id="IPR036937">
    <property type="entry name" value="Adhesion_dom_fimbrial_sf"/>
</dbReference>
<reference evidence="9 10" key="1">
    <citation type="submission" date="2017-04" db="EMBL/GenBank/DDBJ databases">
        <title>Emergence of KPC-2-producing Citrobacter isolates from sediments of a Chinese river.</title>
        <authorList>
            <person name="Zheng B."/>
        </authorList>
    </citation>
    <scope>NUCLEOTIDE SEQUENCE [LARGE SCALE GENOMIC DNA]</scope>
    <source>
        <strain evidence="9 10">C191</strain>
    </source>
</reference>
<dbReference type="EMBL" id="ABLGCN030000009">
    <property type="protein sequence ID" value="EMM7458961.1"/>
    <property type="molecule type" value="Genomic_DNA"/>
</dbReference>
<dbReference type="RefSeq" id="WP_044714208.1">
    <property type="nucleotide sequence ID" value="NZ_BPFK01000018.1"/>
</dbReference>
<feature type="domain" description="Fimbrial-type adhesion" evidence="6">
    <location>
        <begin position="36"/>
        <end position="191"/>
    </location>
</feature>
<reference evidence="7" key="4">
    <citation type="submission" date="2024-02" db="EMBL/GenBank/DDBJ databases">
        <authorList>
            <consortium name="Clinical and Environmental Microbiology Branch: Whole genome sequencing antimicrobial resistance pathogens in the healthcare setting"/>
        </authorList>
    </citation>
    <scope>NUCLEOTIDE SEQUENCE</scope>
    <source>
        <strain evidence="7">Whole organism</strain>
    </source>
</reference>
<dbReference type="InterPro" id="IPR008966">
    <property type="entry name" value="Adhesion_dom_sf"/>
</dbReference>
<evidence type="ECO:0000256" key="1">
    <source>
        <dbReference type="ARBA" id="ARBA00004561"/>
    </source>
</evidence>
<dbReference type="Proteomes" id="UP000885148">
    <property type="component" value="Unassembled WGS sequence"/>
</dbReference>
<name>A0A9P3Z6S5_CITFR</name>
<accession>A0A9P3Z6S5</accession>
<evidence type="ECO:0000313" key="11">
    <source>
        <dbReference type="Proteomes" id="UP000885148"/>
    </source>
</evidence>
<dbReference type="PANTHER" id="PTHR33420">
    <property type="entry name" value="FIMBRIAL SUBUNIT ELFA-RELATED"/>
    <property type="match status" value="1"/>
</dbReference>
<evidence type="ECO:0000313" key="10">
    <source>
        <dbReference type="Proteomes" id="UP000215827"/>
    </source>
</evidence>
<dbReference type="EMBL" id="DAESCB010000008">
    <property type="protein sequence ID" value="HBH7042759.1"/>
    <property type="molecule type" value="Genomic_DNA"/>
</dbReference>
<organism evidence="8 11">
    <name type="scientific">Citrobacter freundii</name>
    <dbReference type="NCBI Taxonomy" id="546"/>
    <lineage>
        <taxon>Bacteria</taxon>
        <taxon>Pseudomonadati</taxon>
        <taxon>Pseudomonadota</taxon>
        <taxon>Gammaproteobacteria</taxon>
        <taxon>Enterobacterales</taxon>
        <taxon>Enterobacteriaceae</taxon>
        <taxon>Citrobacter</taxon>
        <taxon>Citrobacter freundii complex</taxon>
    </lineage>
</organism>
<evidence type="ECO:0000256" key="4">
    <source>
        <dbReference type="ARBA" id="ARBA00023263"/>
    </source>
</evidence>
<evidence type="ECO:0000256" key="2">
    <source>
        <dbReference type="ARBA" id="ARBA00006671"/>
    </source>
</evidence>
<protein>
    <submittedName>
        <fullName evidence="8">Type 1 fimbrial protein</fullName>
    </submittedName>
</protein>
<dbReference type="SUPFAM" id="SSF49401">
    <property type="entry name" value="Bacterial adhesins"/>
    <property type="match status" value="1"/>
</dbReference>
<comment type="subcellular location">
    <subcellularLocation>
        <location evidence="1">Fimbrium</location>
    </subcellularLocation>
</comment>
<dbReference type="PANTHER" id="PTHR33420:SF3">
    <property type="entry name" value="FIMBRIAL SUBUNIT ELFA"/>
    <property type="match status" value="1"/>
</dbReference>
<feature type="signal peptide" evidence="5">
    <location>
        <begin position="1"/>
        <end position="21"/>
    </location>
</feature>
<evidence type="ECO:0000259" key="6">
    <source>
        <dbReference type="Pfam" id="PF00419"/>
    </source>
</evidence>
<dbReference type="GO" id="GO:0043709">
    <property type="term" value="P:cell adhesion involved in single-species biofilm formation"/>
    <property type="evidence" value="ECO:0007669"/>
    <property type="project" value="TreeGrafter"/>
</dbReference>
<comment type="similarity">
    <text evidence="2">Belongs to the fimbrial protein family.</text>
</comment>
<dbReference type="InterPro" id="IPR050263">
    <property type="entry name" value="Bact_Fimbrial_Adh_Pro"/>
</dbReference>
<evidence type="ECO:0000313" key="9">
    <source>
        <dbReference type="EMBL" id="OYR05406.1"/>
    </source>
</evidence>
<dbReference type="EMBL" id="NEFA01000008">
    <property type="protein sequence ID" value="OYR05406.1"/>
    <property type="molecule type" value="Genomic_DNA"/>
</dbReference>
<proteinExistence type="inferred from homology"/>
<dbReference type="Gene3D" id="2.60.40.1090">
    <property type="entry name" value="Fimbrial-type adhesion domain"/>
    <property type="match status" value="1"/>
</dbReference>
<reference evidence="8" key="2">
    <citation type="journal article" date="2018" name="Genome Biol.">
        <title>SKESA: strategic k-mer extension for scrupulous assemblies.</title>
        <authorList>
            <person name="Souvorov A."/>
            <person name="Agarwala R."/>
            <person name="Lipman D.J."/>
        </authorList>
    </citation>
    <scope>NUCLEOTIDE SEQUENCE</scope>
    <source>
        <strain evidence="8">91871</strain>
    </source>
</reference>
<dbReference type="Proteomes" id="UP001169574">
    <property type="component" value="Unassembled WGS sequence"/>
</dbReference>
<evidence type="ECO:0000313" key="7">
    <source>
        <dbReference type="EMBL" id="EMM7458961.1"/>
    </source>
</evidence>
<dbReference type="Pfam" id="PF00419">
    <property type="entry name" value="Fimbrial"/>
    <property type="match status" value="1"/>
</dbReference>
<keyword evidence="3 5" id="KW-0732">Signal</keyword>
<dbReference type="OrthoDB" id="6595077at2"/>
<dbReference type="Proteomes" id="UP000215827">
    <property type="component" value="Unassembled WGS sequence"/>
</dbReference>
<feature type="chain" id="PRO_5044465119" evidence="5">
    <location>
        <begin position="22"/>
        <end position="192"/>
    </location>
</feature>